<feature type="compositionally biased region" description="Acidic residues" evidence="7">
    <location>
        <begin position="747"/>
        <end position="757"/>
    </location>
</feature>
<feature type="region of interest" description="Disordered" evidence="7">
    <location>
        <begin position="238"/>
        <end position="257"/>
    </location>
</feature>
<feature type="region of interest" description="Disordered" evidence="7">
    <location>
        <begin position="1"/>
        <end position="37"/>
    </location>
</feature>
<keyword evidence="2" id="KW-0808">Transferase</keyword>
<dbReference type="GO" id="GO:0004674">
    <property type="term" value="F:protein serine/threonine kinase activity"/>
    <property type="evidence" value="ECO:0007669"/>
    <property type="project" value="UniProtKB-KW"/>
</dbReference>
<protein>
    <submittedName>
        <fullName evidence="9">Kinase-like protein</fullName>
    </submittedName>
</protein>
<dbReference type="Gene3D" id="1.10.510.10">
    <property type="entry name" value="Transferase(Phosphotransferase) domain 1"/>
    <property type="match status" value="1"/>
</dbReference>
<keyword evidence="3 6" id="KW-0547">Nucleotide-binding</keyword>
<keyword evidence="4 9" id="KW-0418">Kinase</keyword>
<keyword evidence="10" id="KW-1185">Reference proteome</keyword>
<evidence type="ECO:0000256" key="5">
    <source>
        <dbReference type="ARBA" id="ARBA00022840"/>
    </source>
</evidence>
<dbReference type="InterPro" id="IPR001245">
    <property type="entry name" value="Ser-Thr/Tyr_kinase_cat_dom"/>
</dbReference>
<feature type="compositionally biased region" description="Basic and acidic residues" evidence="7">
    <location>
        <begin position="18"/>
        <end position="37"/>
    </location>
</feature>
<dbReference type="PROSITE" id="PS00107">
    <property type="entry name" value="PROTEIN_KINASE_ATP"/>
    <property type="match status" value="1"/>
</dbReference>
<evidence type="ECO:0000256" key="6">
    <source>
        <dbReference type="PROSITE-ProRule" id="PRU10141"/>
    </source>
</evidence>
<dbReference type="CDD" id="cd21037">
    <property type="entry name" value="MLKL_NTD"/>
    <property type="match status" value="1"/>
</dbReference>
<dbReference type="InterPro" id="IPR051681">
    <property type="entry name" value="Ser/Thr_Kinases-Pseudokinases"/>
</dbReference>
<name>A0A9P6C227_9AGAR</name>
<evidence type="ECO:0000256" key="4">
    <source>
        <dbReference type="ARBA" id="ARBA00022777"/>
    </source>
</evidence>
<dbReference type="GO" id="GO:0007166">
    <property type="term" value="P:cell surface receptor signaling pathway"/>
    <property type="evidence" value="ECO:0007669"/>
    <property type="project" value="InterPro"/>
</dbReference>
<dbReference type="InterPro" id="IPR008271">
    <property type="entry name" value="Ser/Thr_kinase_AS"/>
</dbReference>
<feature type="domain" description="Protein kinase" evidence="8">
    <location>
        <begin position="421"/>
        <end position="739"/>
    </location>
</feature>
<dbReference type="SUPFAM" id="SSF56112">
    <property type="entry name" value="Protein kinase-like (PK-like)"/>
    <property type="match status" value="1"/>
</dbReference>
<keyword evidence="1" id="KW-0723">Serine/threonine-protein kinase</keyword>
<dbReference type="Proteomes" id="UP000807342">
    <property type="component" value="Unassembled WGS sequence"/>
</dbReference>
<accession>A0A9P6C227</accession>
<dbReference type="InterPro" id="IPR000719">
    <property type="entry name" value="Prot_kinase_dom"/>
</dbReference>
<dbReference type="PANTHER" id="PTHR44329">
    <property type="entry name" value="SERINE/THREONINE-PROTEIN KINASE TNNI3K-RELATED"/>
    <property type="match status" value="1"/>
</dbReference>
<feature type="region of interest" description="Disordered" evidence="7">
    <location>
        <begin position="549"/>
        <end position="570"/>
    </location>
</feature>
<evidence type="ECO:0000256" key="7">
    <source>
        <dbReference type="SAM" id="MobiDB-lite"/>
    </source>
</evidence>
<comment type="caution">
    <text evidence="9">The sequence shown here is derived from an EMBL/GenBank/DDBJ whole genome shotgun (WGS) entry which is preliminary data.</text>
</comment>
<dbReference type="Gene3D" id="3.30.200.20">
    <property type="entry name" value="Phosphorylase Kinase, domain 1"/>
    <property type="match status" value="1"/>
</dbReference>
<feature type="region of interest" description="Disordered" evidence="7">
    <location>
        <begin position="746"/>
        <end position="851"/>
    </location>
</feature>
<evidence type="ECO:0000256" key="3">
    <source>
        <dbReference type="ARBA" id="ARBA00022741"/>
    </source>
</evidence>
<evidence type="ECO:0000256" key="2">
    <source>
        <dbReference type="ARBA" id="ARBA00022679"/>
    </source>
</evidence>
<proteinExistence type="predicted"/>
<dbReference type="EMBL" id="MU151255">
    <property type="protein sequence ID" value="KAF9446260.1"/>
    <property type="molecule type" value="Genomic_DNA"/>
</dbReference>
<feature type="compositionally biased region" description="Polar residues" evidence="7">
    <location>
        <begin position="814"/>
        <end position="824"/>
    </location>
</feature>
<dbReference type="InterPro" id="IPR017441">
    <property type="entry name" value="Protein_kinase_ATP_BS"/>
</dbReference>
<dbReference type="AlphaFoldDB" id="A0A9P6C227"/>
<organism evidence="9 10">
    <name type="scientific">Macrolepiota fuliginosa MF-IS2</name>
    <dbReference type="NCBI Taxonomy" id="1400762"/>
    <lineage>
        <taxon>Eukaryota</taxon>
        <taxon>Fungi</taxon>
        <taxon>Dikarya</taxon>
        <taxon>Basidiomycota</taxon>
        <taxon>Agaricomycotina</taxon>
        <taxon>Agaricomycetes</taxon>
        <taxon>Agaricomycetidae</taxon>
        <taxon>Agaricales</taxon>
        <taxon>Agaricineae</taxon>
        <taxon>Agaricaceae</taxon>
        <taxon>Macrolepiota</taxon>
    </lineage>
</organism>
<feature type="compositionally biased region" description="Basic and acidic residues" evidence="7">
    <location>
        <begin position="758"/>
        <end position="769"/>
    </location>
</feature>
<dbReference type="PROSITE" id="PS50011">
    <property type="entry name" value="PROTEIN_KINASE_DOM"/>
    <property type="match status" value="1"/>
</dbReference>
<evidence type="ECO:0000313" key="10">
    <source>
        <dbReference type="Proteomes" id="UP000807342"/>
    </source>
</evidence>
<evidence type="ECO:0000259" key="8">
    <source>
        <dbReference type="PROSITE" id="PS50011"/>
    </source>
</evidence>
<dbReference type="SMART" id="SM00220">
    <property type="entry name" value="S_TKc"/>
    <property type="match status" value="1"/>
</dbReference>
<evidence type="ECO:0000313" key="9">
    <source>
        <dbReference type="EMBL" id="KAF9446260.1"/>
    </source>
</evidence>
<feature type="binding site" evidence="6">
    <location>
        <position position="448"/>
    </location>
    <ligand>
        <name>ATP</name>
        <dbReference type="ChEBI" id="CHEBI:30616"/>
    </ligand>
</feature>
<reference evidence="9" key="1">
    <citation type="submission" date="2020-11" db="EMBL/GenBank/DDBJ databases">
        <authorList>
            <consortium name="DOE Joint Genome Institute"/>
            <person name="Ahrendt S."/>
            <person name="Riley R."/>
            <person name="Andreopoulos W."/>
            <person name="Labutti K."/>
            <person name="Pangilinan J."/>
            <person name="Ruiz-Duenas F.J."/>
            <person name="Barrasa J.M."/>
            <person name="Sanchez-Garcia M."/>
            <person name="Camarero S."/>
            <person name="Miyauchi S."/>
            <person name="Serrano A."/>
            <person name="Linde D."/>
            <person name="Babiker R."/>
            <person name="Drula E."/>
            <person name="Ayuso-Fernandez I."/>
            <person name="Pacheco R."/>
            <person name="Padilla G."/>
            <person name="Ferreira P."/>
            <person name="Barriuso J."/>
            <person name="Kellner H."/>
            <person name="Castanera R."/>
            <person name="Alfaro M."/>
            <person name="Ramirez L."/>
            <person name="Pisabarro A.G."/>
            <person name="Kuo A."/>
            <person name="Tritt A."/>
            <person name="Lipzen A."/>
            <person name="He G."/>
            <person name="Yan M."/>
            <person name="Ng V."/>
            <person name="Cullen D."/>
            <person name="Martin F."/>
            <person name="Rosso M.-N."/>
            <person name="Henrissat B."/>
            <person name="Hibbett D."/>
            <person name="Martinez A.T."/>
            <person name="Grigoriev I.V."/>
        </authorList>
    </citation>
    <scope>NUCLEOTIDE SEQUENCE</scope>
    <source>
        <strain evidence="9">MF-IS2</strain>
    </source>
</reference>
<feature type="compositionally biased region" description="Polar residues" evidence="7">
    <location>
        <begin position="553"/>
        <end position="563"/>
    </location>
</feature>
<feature type="compositionally biased region" description="Low complexity" evidence="7">
    <location>
        <begin position="513"/>
        <end position="523"/>
    </location>
</feature>
<dbReference type="InterPro" id="IPR059179">
    <property type="entry name" value="MLKL-like_MCAfunc"/>
</dbReference>
<dbReference type="PROSITE" id="PS00108">
    <property type="entry name" value="PROTEIN_KINASE_ST"/>
    <property type="match status" value="1"/>
</dbReference>
<dbReference type="OrthoDB" id="1668230at2759"/>
<keyword evidence="5 6" id="KW-0067">ATP-binding</keyword>
<dbReference type="PANTHER" id="PTHR44329:SF288">
    <property type="entry name" value="MITOGEN-ACTIVATED PROTEIN KINASE KINASE KINASE 20"/>
    <property type="match status" value="1"/>
</dbReference>
<gene>
    <name evidence="9" type="ORF">P691DRAFT_804423</name>
</gene>
<feature type="region of interest" description="Disordered" evidence="7">
    <location>
        <begin position="352"/>
        <end position="383"/>
    </location>
</feature>
<feature type="region of interest" description="Disordered" evidence="7">
    <location>
        <begin position="1079"/>
        <end position="1100"/>
    </location>
</feature>
<evidence type="ECO:0000256" key="1">
    <source>
        <dbReference type="ARBA" id="ARBA00022527"/>
    </source>
</evidence>
<feature type="compositionally biased region" description="Polar residues" evidence="7">
    <location>
        <begin position="1090"/>
        <end position="1099"/>
    </location>
</feature>
<dbReference type="InterPro" id="IPR036537">
    <property type="entry name" value="Adaptor_Cbl_N_dom_sf"/>
</dbReference>
<dbReference type="GO" id="GO:0005524">
    <property type="term" value="F:ATP binding"/>
    <property type="evidence" value="ECO:0007669"/>
    <property type="project" value="UniProtKB-UniRule"/>
</dbReference>
<dbReference type="InterPro" id="IPR011009">
    <property type="entry name" value="Kinase-like_dom_sf"/>
</dbReference>
<feature type="compositionally biased region" description="Polar residues" evidence="7">
    <location>
        <begin position="365"/>
        <end position="383"/>
    </location>
</feature>
<dbReference type="Gene3D" id="1.20.930.20">
    <property type="entry name" value="Adaptor protein Cbl, N-terminal domain"/>
    <property type="match status" value="1"/>
</dbReference>
<sequence length="1125" mass="124806">MNASPAASWWGEQGGHAKSWDDLPRRRQDMSPEEKAAWKHTRERVAVAAKAVLGTTSDIAHELLTVGSDFLDLAPVPGLATCAKTLLQIWDAVDSVDLNTVTCLRLTERCAETLIAVRQEVHDAGDSVTQELQSPIHKLEESFIDVRRLLVKEATRPFLKRYLKRDEIMRDISGCDADIRAALDMFNLSVTIRILKQTQESERQRQADAQTLLETVLSQKQQQSPGNALMLTGITEEVTTSPPQSPQHSSVKTPVLPPPQMSADQLRTAITSLQSSQNAVAFAHDTDSLRQLMRAALQTTSDAEMLEILQIKRQEMPEAIKTLQRALERTVEQEREPESPRVAAKPPPLLRKFSIRKNDPPATPQRMQTLDSMGSSNKSIVSPNKDTLDREFLESGIDALRRMSRGVGTNLPSWTITKFEVDRDQKIGIGFFSDVYKGTWRGRTVAIKVLADTTPRELFKREVAIWKTLKHPNVLELYGASSTAGDPPWFFVSPYKKNGSLVDFLRKIRSQTRSSGSSLGSGRSPHHSNMSLPPSAGLAKVERTATFPVWPGVNSNQPIQPKSKSPGMDAEYRKSRDLLRFIYEIAKGMEYLHSQSVHHGDLKAANVLVDDNLRCVISDFGQSEMKSEALSISGASPPHGTLRWQAPELMSGSPHLTKETDVYSYAVCCVEVLNWGGLPWAHSEDVSIRQLVLVENGRPSLPVSKYVTPALKELVQACWDRDPAERPPFSKIVPTMKTIRKSAGEFDIIDELPEPEDEGIRSHSPDIRPRHPLPGASPPANPAAIVPPTDRLPHRETSVPTSDIKFPEPVLFTPTATRQNSMAHSASSEESKGSSINATSHQDGYRSPPPVDDIITQIKNERRYRLMLTHQYHPSLVLPLWEPSPVDLGAVGYLSKPRGAFVTLFNAFHPNKSSSEAVRAIPSIAGYGRVTSGREQVSKRNNLIDTIMGLLTPKNKDDGVFPQTVSRRYTYSLKTGHKAACLCAETTEYRYMNSDTDGKLDVPKQWFKANVDAIMKIYGPQHIIQREELFLVVGTLRAPNYALFVSHNHPEGHAHFNVFASPKAGQPWGMFTTDSEYEGAGPSVDAPAENTRQSASKVSSHGGEWDTVLVARLRFKTDSTNPTTL</sequence>
<dbReference type="Pfam" id="PF07714">
    <property type="entry name" value="PK_Tyr_Ser-Thr"/>
    <property type="match status" value="1"/>
</dbReference>
<feature type="region of interest" description="Disordered" evidence="7">
    <location>
        <begin position="513"/>
        <end position="535"/>
    </location>
</feature>